<dbReference type="Proteomes" id="UP000025227">
    <property type="component" value="Unplaced"/>
</dbReference>
<organism evidence="1 2">
    <name type="scientific">Haemonchus contortus</name>
    <name type="common">Barber pole worm</name>
    <dbReference type="NCBI Taxonomy" id="6289"/>
    <lineage>
        <taxon>Eukaryota</taxon>
        <taxon>Metazoa</taxon>
        <taxon>Ecdysozoa</taxon>
        <taxon>Nematoda</taxon>
        <taxon>Chromadorea</taxon>
        <taxon>Rhabditida</taxon>
        <taxon>Rhabditina</taxon>
        <taxon>Rhabditomorpha</taxon>
        <taxon>Strongyloidea</taxon>
        <taxon>Trichostrongylidae</taxon>
        <taxon>Haemonchus</taxon>
    </lineage>
</organism>
<dbReference type="WBParaSite" id="HCON_00150700-00001">
    <property type="protein sequence ID" value="HCON_00150700-00001"/>
    <property type="gene ID" value="HCON_00150700"/>
</dbReference>
<keyword evidence="1" id="KW-1185">Reference proteome</keyword>
<protein>
    <submittedName>
        <fullName evidence="2">Ovule protein</fullName>
    </submittedName>
</protein>
<evidence type="ECO:0000313" key="1">
    <source>
        <dbReference type="Proteomes" id="UP000025227"/>
    </source>
</evidence>
<name>A0A7I4YW73_HAECO</name>
<sequence length="80" mass="9130">MRTNHLIDLTIDRSAMIQGYWWNPSIILLWVDVCRSQRLTIHSLFFNKLIICLIDQFSRHEVSGAGNSALLTLGCAPCKL</sequence>
<accession>A0A7I4YW73</accession>
<proteinExistence type="predicted"/>
<dbReference type="AlphaFoldDB" id="A0A7I4YW73"/>
<reference evidence="2" key="1">
    <citation type="submission" date="2020-12" db="UniProtKB">
        <authorList>
            <consortium name="WormBaseParasite"/>
        </authorList>
    </citation>
    <scope>IDENTIFICATION</scope>
    <source>
        <strain evidence="2">MHco3</strain>
    </source>
</reference>
<evidence type="ECO:0000313" key="2">
    <source>
        <dbReference type="WBParaSite" id="HCON_00150700-00001"/>
    </source>
</evidence>